<dbReference type="SUPFAM" id="SSF50129">
    <property type="entry name" value="GroES-like"/>
    <property type="match status" value="1"/>
</dbReference>
<gene>
    <name evidence="2" type="ORF">GLAREA_01043</name>
</gene>
<keyword evidence="3" id="KW-1185">Reference proteome</keyword>
<evidence type="ECO:0000313" key="3">
    <source>
        <dbReference type="Proteomes" id="UP000016922"/>
    </source>
</evidence>
<dbReference type="RefSeq" id="XP_008083992.1">
    <property type="nucleotide sequence ID" value="XM_008085801.1"/>
</dbReference>
<dbReference type="HOGENOM" id="CLU_026673_3_4_1"/>
<evidence type="ECO:0000259" key="1">
    <source>
        <dbReference type="SMART" id="SM00829"/>
    </source>
</evidence>
<dbReference type="CDD" id="cd08276">
    <property type="entry name" value="MDR7"/>
    <property type="match status" value="1"/>
</dbReference>
<dbReference type="InterPro" id="IPR013154">
    <property type="entry name" value="ADH-like_N"/>
</dbReference>
<dbReference type="Gene3D" id="3.90.180.10">
    <property type="entry name" value="Medium-chain alcohol dehydrogenases, catalytic domain"/>
    <property type="match status" value="1"/>
</dbReference>
<dbReference type="InterPro" id="IPR013149">
    <property type="entry name" value="ADH-like_C"/>
</dbReference>
<dbReference type="eggNOG" id="KOG1198">
    <property type="taxonomic scope" value="Eukaryota"/>
</dbReference>
<dbReference type="OMA" id="YTINYRT"/>
<dbReference type="KEGG" id="glz:GLAREA_01043"/>
<dbReference type="Gene3D" id="3.40.50.720">
    <property type="entry name" value="NAD(P)-binding Rossmann-like Domain"/>
    <property type="match status" value="1"/>
</dbReference>
<accession>S3DU10</accession>
<dbReference type="AlphaFoldDB" id="S3DU10"/>
<dbReference type="OrthoDB" id="3509362at2759"/>
<dbReference type="PANTHER" id="PTHR45033:SF1">
    <property type="entry name" value="OXIDOREDUCTASE (EUROFUNG)"/>
    <property type="match status" value="1"/>
</dbReference>
<dbReference type="Pfam" id="PF00107">
    <property type="entry name" value="ADH_zinc_N"/>
    <property type="match status" value="1"/>
</dbReference>
<dbReference type="SMART" id="SM00829">
    <property type="entry name" value="PKS_ER"/>
    <property type="match status" value="1"/>
</dbReference>
<dbReference type="SUPFAM" id="SSF51735">
    <property type="entry name" value="NAD(P)-binding Rossmann-fold domains"/>
    <property type="match status" value="1"/>
</dbReference>
<name>S3DU10_GLAL2</name>
<dbReference type="EMBL" id="KE145367">
    <property type="protein sequence ID" value="EPE29883.1"/>
    <property type="molecule type" value="Genomic_DNA"/>
</dbReference>
<dbReference type="InterPro" id="IPR011032">
    <property type="entry name" value="GroES-like_sf"/>
</dbReference>
<feature type="domain" description="Enoyl reductase (ER)" evidence="1">
    <location>
        <begin position="16"/>
        <end position="351"/>
    </location>
</feature>
<proteinExistence type="predicted"/>
<evidence type="ECO:0000313" key="2">
    <source>
        <dbReference type="EMBL" id="EPE29883.1"/>
    </source>
</evidence>
<protein>
    <submittedName>
        <fullName evidence="2">NAD(P)-binding Rossmann-fold containing protein</fullName>
    </submittedName>
</protein>
<reference evidence="2 3" key="1">
    <citation type="journal article" date="2013" name="BMC Genomics">
        <title>Genomics-driven discovery of the pneumocandin biosynthetic gene cluster in the fungus Glarea lozoyensis.</title>
        <authorList>
            <person name="Chen L."/>
            <person name="Yue Q."/>
            <person name="Zhang X."/>
            <person name="Xiang M."/>
            <person name="Wang C."/>
            <person name="Li S."/>
            <person name="Che Y."/>
            <person name="Ortiz-Lopez F.J."/>
            <person name="Bills G.F."/>
            <person name="Liu X."/>
            <person name="An Z."/>
        </authorList>
    </citation>
    <scope>NUCLEOTIDE SEQUENCE [LARGE SCALE GENOMIC DNA]</scope>
    <source>
        <strain evidence="3">ATCC 20868 / MF5171</strain>
    </source>
</reference>
<dbReference type="GO" id="GO:0016491">
    <property type="term" value="F:oxidoreductase activity"/>
    <property type="evidence" value="ECO:0007669"/>
    <property type="project" value="InterPro"/>
</dbReference>
<dbReference type="GeneID" id="19460101"/>
<dbReference type="PANTHER" id="PTHR45033">
    <property type="match status" value="1"/>
</dbReference>
<organism evidence="2 3">
    <name type="scientific">Glarea lozoyensis (strain ATCC 20868 / MF5171)</name>
    <dbReference type="NCBI Taxonomy" id="1116229"/>
    <lineage>
        <taxon>Eukaryota</taxon>
        <taxon>Fungi</taxon>
        <taxon>Dikarya</taxon>
        <taxon>Ascomycota</taxon>
        <taxon>Pezizomycotina</taxon>
        <taxon>Leotiomycetes</taxon>
        <taxon>Helotiales</taxon>
        <taxon>Helotiaceae</taxon>
        <taxon>Glarea</taxon>
    </lineage>
</organism>
<dbReference type="Proteomes" id="UP000016922">
    <property type="component" value="Unassembled WGS sequence"/>
</dbReference>
<dbReference type="InterPro" id="IPR052711">
    <property type="entry name" value="Zinc_ADH-like"/>
</dbReference>
<dbReference type="InterPro" id="IPR020843">
    <property type="entry name" value="ER"/>
</dbReference>
<dbReference type="InterPro" id="IPR036291">
    <property type="entry name" value="NAD(P)-bd_dom_sf"/>
</dbReference>
<dbReference type="Pfam" id="PF08240">
    <property type="entry name" value="ADH_N"/>
    <property type="match status" value="1"/>
</dbReference>
<sequence>MAPASKNKQWISAQDGLENLKQTESEMPVPGDDEVLVQINTIALNYRDTEVVMGLYNHHKTTGGPTKSIVPCSDICGTIVSSNSSTWKSGDRVLSIFNQSHQSGQIVAEDMKSGLGLPLEGCLQEYRVFPASGLVKKPDYLTNEEACTLPIAGLTAWMALNGMKPMGDLDAKGQTVLIQGTGGVAVMGLVLAKALGYKVIITSSSPTKLTHATELGADHTINYSTTKDWDSSVLSYTSDKGADIIFENGGALTLRRSFNCVAFGGLINCIGYLSGKEDAPGDRLNTNVLALMRNVTLKGILNGPKDRFEEMNRFMEGKRVRPVVDRVWEFGQAKEGLQYLFKGGHFGKVVIKVA</sequence>